<accession>A0A645JKR7</accession>
<dbReference type="EMBL" id="VSSQ01143513">
    <property type="protein sequence ID" value="MPN63700.1"/>
    <property type="molecule type" value="Genomic_DNA"/>
</dbReference>
<evidence type="ECO:0000259" key="1">
    <source>
        <dbReference type="Pfam" id="PF00533"/>
    </source>
</evidence>
<evidence type="ECO:0000313" key="2">
    <source>
        <dbReference type="EMBL" id="MPN63700.1"/>
    </source>
</evidence>
<dbReference type="InterPro" id="IPR001357">
    <property type="entry name" value="BRCT_dom"/>
</dbReference>
<comment type="caution">
    <text evidence="2">The sequence shown here is derived from an EMBL/GenBank/DDBJ whole genome shotgun (WGS) entry which is preliminary data.</text>
</comment>
<sequence>MIDLNKINLFANKEFYVGENLKGNRNYIYQLIGYLGAMTNEDIDQNTNIILLSDNTIYNIKNECFDETVEYIQNLYNSNKSVNLTFKFISEEDFMEYYRNRVEGLFFDDFTVKNTYNRYLESII</sequence>
<dbReference type="InterPro" id="IPR036420">
    <property type="entry name" value="BRCT_dom_sf"/>
</dbReference>
<protein>
    <recommendedName>
        <fullName evidence="1">BRCT domain-containing protein</fullName>
    </recommendedName>
</protein>
<reference evidence="2" key="1">
    <citation type="submission" date="2019-08" db="EMBL/GenBank/DDBJ databases">
        <authorList>
            <person name="Kucharzyk K."/>
            <person name="Murdoch R.W."/>
            <person name="Higgins S."/>
            <person name="Loffler F."/>
        </authorList>
    </citation>
    <scope>NUCLEOTIDE SEQUENCE</scope>
</reference>
<name>A0A645JKR7_9ZZZZ</name>
<gene>
    <name evidence="2" type="ORF">SDC9_211465</name>
</gene>
<feature type="domain" description="BRCT" evidence="1">
    <location>
        <begin position="7"/>
        <end position="65"/>
    </location>
</feature>
<dbReference type="Pfam" id="PF00533">
    <property type="entry name" value="BRCT"/>
    <property type="match status" value="1"/>
</dbReference>
<dbReference type="AlphaFoldDB" id="A0A645JKR7"/>
<proteinExistence type="predicted"/>
<organism evidence="2">
    <name type="scientific">bioreactor metagenome</name>
    <dbReference type="NCBI Taxonomy" id="1076179"/>
    <lineage>
        <taxon>unclassified sequences</taxon>
        <taxon>metagenomes</taxon>
        <taxon>ecological metagenomes</taxon>
    </lineage>
</organism>
<dbReference type="SUPFAM" id="SSF52113">
    <property type="entry name" value="BRCT domain"/>
    <property type="match status" value="1"/>
</dbReference>